<sequence>MAVRELRAHQREAVNAVLRALESPTGSLVPEQELRTQAQVIMATGSGKAPKSSTPDRVLALVPSLDLLTQTGATWREGGRRKPIIGVSSLRGEEVSLPNTTDVDELVEWTRSLDKVTVYATYASLGLGTLEQAHAASLATWDLIVVDEAHRVSGWIGKPWAVVHDNRRSPPCAAST</sequence>
<dbReference type="Pfam" id="PF04851">
    <property type="entry name" value="ResIII"/>
    <property type="match status" value="1"/>
</dbReference>
<dbReference type="InterPro" id="IPR006935">
    <property type="entry name" value="Helicase/UvrB_N"/>
</dbReference>
<gene>
    <name evidence="2" type="ORF">ACFFTU_26135</name>
</gene>
<keyword evidence="2" id="KW-0547">Nucleotide-binding</keyword>
<dbReference type="PANTHER" id="PTHR47396:SF1">
    <property type="entry name" value="ATP-DEPENDENT HELICASE IRC3-RELATED"/>
    <property type="match status" value="1"/>
</dbReference>
<dbReference type="RefSeq" id="WP_380837558.1">
    <property type="nucleotide sequence ID" value="NZ_JBHMCR010000017.1"/>
</dbReference>
<dbReference type="InterPro" id="IPR027417">
    <property type="entry name" value="P-loop_NTPase"/>
</dbReference>
<protein>
    <submittedName>
        <fullName evidence="2">DEAD/DEAH box helicase family protein</fullName>
    </submittedName>
</protein>
<organism evidence="2 3">
    <name type="scientific">Streptomyces cremeus</name>
    <dbReference type="NCBI Taxonomy" id="66881"/>
    <lineage>
        <taxon>Bacteria</taxon>
        <taxon>Bacillati</taxon>
        <taxon>Actinomycetota</taxon>
        <taxon>Actinomycetes</taxon>
        <taxon>Kitasatosporales</taxon>
        <taxon>Streptomycetaceae</taxon>
        <taxon>Streptomyces</taxon>
    </lineage>
</organism>
<feature type="domain" description="Helicase/UvrB N-terminal" evidence="1">
    <location>
        <begin position="5"/>
        <end position="154"/>
    </location>
</feature>
<dbReference type="Proteomes" id="UP001589718">
    <property type="component" value="Unassembled WGS sequence"/>
</dbReference>
<keyword evidence="2" id="KW-0067">ATP-binding</keyword>
<evidence type="ECO:0000259" key="1">
    <source>
        <dbReference type="Pfam" id="PF04851"/>
    </source>
</evidence>
<dbReference type="EMBL" id="JBHMCR010000017">
    <property type="protein sequence ID" value="MFB9523427.1"/>
    <property type="molecule type" value="Genomic_DNA"/>
</dbReference>
<dbReference type="GO" id="GO:0004386">
    <property type="term" value="F:helicase activity"/>
    <property type="evidence" value="ECO:0007669"/>
    <property type="project" value="UniProtKB-KW"/>
</dbReference>
<dbReference type="SUPFAM" id="SSF52540">
    <property type="entry name" value="P-loop containing nucleoside triphosphate hydrolases"/>
    <property type="match status" value="1"/>
</dbReference>
<comment type="caution">
    <text evidence="2">The sequence shown here is derived from an EMBL/GenBank/DDBJ whole genome shotgun (WGS) entry which is preliminary data.</text>
</comment>
<accession>A0ABV5PJN7</accession>
<keyword evidence="2" id="KW-0378">Hydrolase</keyword>
<keyword evidence="2" id="KW-0347">Helicase</keyword>
<reference evidence="2 3" key="1">
    <citation type="submission" date="2024-09" db="EMBL/GenBank/DDBJ databases">
        <authorList>
            <person name="Sun Q."/>
            <person name="Mori K."/>
        </authorList>
    </citation>
    <scope>NUCLEOTIDE SEQUENCE [LARGE SCALE GENOMIC DNA]</scope>
    <source>
        <strain evidence="2 3">JCM 4362</strain>
    </source>
</reference>
<evidence type="ECO:0000313" key="2">
    <source>
        <dbReference type="EMBL" id="MFB9523427.1"/>
    </source>
</evidence>
<name>A0ABV5PJN7_STRCM</name>
<proteinExistence type="predicted"/>
<keyword evidence="3" id="KW-1185">Reference proteome</keyword>
<dbReference type="Gene3D" id="3.40.50.300">
    <property type="entry name" value="P-loop containing nucleotide triphosphate hydrolases"/>
    <property type="match status" value="1"/>
</dbReference>
<dbReference type="PANTHER" id="PTHR47396">
    <property type="entry name" value="TYPE I RESTRICTION ENZYME ECOKI R PROTEIN"/>
    <property type="match status" value="1"/>
</dbReference>
<dbReference type="InterPro" id="IPR050742">
    <property type="entry name" value="Helicase_Restrict-Modif_Enz"/>
</dbReference>
<evidence type="ECO:0000313" key="3">
    <source>
        <dbReference type="Proteomes" id="UP001589718"/>
    </source>
</evidence>